<reference evidence="1 2" key="1">
    <citation type="journal article" date="2017" name="Water Res.">
        <title>Discovery and metagenomic analysis of an anammox bacterial enrichment related to Candidatus "Brocadia caroliniensis" in a full-scale glycerol-fed nitritation-denitritation separate centrate treatment process.</title>
        <authorList>
            <person name="Park H."/>
            <person name="Brotto A.C."/>
            <person name="van Loosdrecht M.C."/>
            <person name="Chandran K."/>
        </authorList>
    </citation>
    <scope>NUCLEOTIDE SEQUENCE [LARGE SCALE GENOMIC DNA]</scope>
    <source>
        <strain evidence="1">26THWARD</strain>
    </source>
</reference>
<sequence length="336" mass="39556">MDNGQLKMDNEIIFYTSPEGKKKVEVVFQDENFWLSQKRMTELFAVEVNTINYHLKEIFKSGELSEDSVIRKIRITADDGKNYLTAFYSLDAIIAVGYRVNSYQATQFRIWATKTLKEFIIKGFVLDDERLKQGNRFGKDYFDELLERIREIRASERRFYQKITDIYAISVDYDKNSPITKDFFATVQNKLHWAITGKTAAESIYINADATKLYMGLTNWKQSPEGKILKSDVSVAKNYLSEQHIKELNRIVSAYLDLAENRAQRQIVMKMTDWFQFLHNFLELSNYPILEDKGKISMLEAKLKAEQEYEVYQKIQDKNYISDFDREIKRIEGKNE</sequence>
<name>A0A1V4AW92_9BACT</name>
<dbReference type="InterPro" id="IPR011204">
    <property type="entry name" value="Virulence_RhuM-like"/>
</dbReference>
<dbReference type="STRING" id="1004156.AYP45_03485"/>
<gene>
    <name evidence="1" type="ORF">AYP45_03485</name>
</gene>
<proteinExistence type="predicted"/>
<evidence type="ECO:0000313" key="2">
    <source>
        <dbReference type="Proteomes" id="UP000189681"/>
    </source>
</evidence>
<dbReference type="Pfam" id="PF13310">
    <property type="entry name" value="Virulence_RhuM"/>
    <property type="match status" value="1"/>
</dbReference>
<dbReference type="PANTHER" id="PTHR35810:SF1">
    <property type="entry name" value="CYTOPLASMIC PROTEIN"/>
    <property type="match status" value="1"/>
</dbReference>
<accession>A0A1V4AW92</accession>
<evidence type="ECO:0000313" key="1">
    <source>
        <dbReference type="EMBL" id="OOP57392.1"/>
    </source>
</evidence>
<protein>
    <submittedName>
        <fullName evidence="1">Cell filamentation protein Fic</fullName>
    </submittedName>
</protein>
<dbReference type="AlphaFoldDB" id="A0A1V4AW92"/>
<dbReference type="PANTHER" id="PTHR35810">
    <property type="entry name" value="CYTOPLASMIC PROTEIN-RELATED"/>
    <property type="match status" value="1"/>
</dbReference>
<dbReference type="EMBL" id="AYTS01000034">
    <property type="protein sequence ID" value="OOP57392.1"/>
    <property type="molecule type" value="Genomic_DNA"/>
</dbReference>
<dbReference type="Proteomes" id="UP000189681">
    <property type="component" value="Unassembled WGS sequence"/>
</dbReference>
<organism evidence="1 2">
    <name type="scientific">Candidatus Brocadia carolinensis</name>
    <dbReference type="NCBI Taxonomy" id="1004156"/>
    <lineage>
        <taxon>Bacteria</taxon>
        <taxon>Pseudomonadati</taxon>
        <taxon>Planctomycetota</taxon>
        <taxon>Candidatus Brocadiia</taxon>
        <taxon>Candidatus Brocadiales</taxon>
        <taxon>Candidatus Brocadiaceae</taxon>
        <taxon>Candidatus Brocadia</taxon>
    </lineage>
</organism>
<comment type="caution">
    <text evidence="1">The sequence shown here is derived from an EMBL/GenBank/DDBJ whole genome shotgun (WGS) entry which is preliminary data.</text>
</comment>
<dbReference type="PIRSF" id="PIRSF015268">
    <property type="entry name" value="Virulence_RhuM"/>
    <property type="match status" value="1"/>
</dbReference>